<evidence type="ECO:0000313" key="2">
    <source>
        <dbReference type="EMBL" id="KTG10949.1"/>
    </source>
</evidence>
<dbReference type="RefSeq" id="WP_058580748.1">
    <property type="nucleotide sequence ID" value="NZ_LOPU01000016.1"/>
</dbReference>
<sequence length="89" mass="8960">MADSATLALFLCCGVLCLDAAHGAHGRYRVGFLAGATAMWLAALSAAGVESVLTPLFAQLLVVGVVLGTLVASATGVAYAVRGRRTKPA</sequence>
<keyword evidence="3" id="KW-1185">Reference proteome</keyword>
<name>A0A0W1RC26_9EURY</name>
<organism evidence="2 3">
    <name type="scientific">Haloprofundus marisrubri</name>
    <dbReference type="NCBI Taxonomy" id="1514971"/>
    <lineage>
        <taxon>Archaea</taxon>
        <taxon>Methanobacteriati</taxon>
        <taxon>Methanobacteriota</taxon>
        <taxon>Stenosarchaea group</taxon>
        <taxon>Halobacteria</taxon>
        <taxon>Halobacteriales</taxon>
        <taxon>Haloferacaceae</taxon>
        <taxon>Haloprofundus</taxon>
    </lineage>
</organism>
<evidence type="ECO:0000256" key="1">
    <source>
        <dbReference type="SAM" id="Phobius"/>
    </source>
</evidence>
<feature type="transmembrane region" description="Helical" evidence="1">
    <location>
        <begin position="33"/>
        <end position="53"/>
    </location>
</feature>
<keyword evidence="1" id="KW-1133">Transmembrane helix</keyword>
<comment type="caution">
    <text evidence="2">The sequence shown here is derived from an EMBL/GenBank/DDBJ whole genome shotgun (WGS) entry which is preliminary data.</text>
</comment>
<dbReference type="STRING" id="1514971.AUR64_07180"/>
<dbReference type="AlphaFoldDB" id="A0A0W1RC26"/>
<protein>
    <submittedName>
        <fullName evidence="2">Uncharacterized protein</fullName>
    </submittedName>
</protein>
<accession>A0A0W1RC26</accession>
<keyword evidence="1" id="KW-0812">Transmembrane</keyword>
<feature type="transmembrane region" description="Helical" evidence="1">
    <location>
        <begin position="60"/>
        <end position="81"/>
    </location>
</feature>
<proteinExistence type="predicted"/>
<reference evidence="2 3" key="1">
    <citation type="submission" date="2015-12" db="EMBL/GenBank/DDBJ databases">
        <title>Haloprofundus marisrubri gen. nov., sp. nov., an extremely halophilic archaeon isolated from the Discovery deep brine-seawater interface in the Red Sea.</title>
        <authorList>
            <person name="Zhang G."/>
            <person name="Stingl U."/>
            <person name="Rashid M."/>
        </authorList>
    </citation>
    <scope>NUCLEOTIDE SEQUENCE [LARGE SCALE GENOMIC DNA]</scope>
    <source>
        <strain evidence="2 3">SB9</strain>
    </source>
</reference>
<keyword evidence="1" id="KW-0472">Membrane</keyword>
<evidence type="ECO:0000313" key="3">
    <source>
        <dbReference type="Proteomes" id="UP000054387"/>
    </source>
</evidence>
<dbReference type="EMBL" id="LOPU01000016">
    <property type="protein sequence ID" value="KTG10949.1"/>
    <property type="molecule type" value="Genomic_DNA"/>
</dbReference>
<gene>
    <name evidence="2" type="ORF">AUR64_07180</name>
</gene>
<dbReference type="Proteomes" id="UP000054387">
    <property type="component" value="Unassembled WGS sequence"/>
</dbReference>